<evidence type="ECO:0000313" key="3">
    <source>
        <dbReference type="EMBL" id="PVD21040.1"/>
    </source>
</evidence>
<name>A0A2T7NIN6_POMCA</name>
<dbReference type="AlphaFoldDB" id="A0A2T7NIN6"/>
<evidence type="ECO:0000256" key="2">
    <source>
        <dbReference type="SAM" id="SignalP"/>
    </source>
</evidence>
<reference evidence="3 4" key="1">
    <citation type="submission" date="2018-04" db="EMBL/GenBank/DDBJ databases">
        <title>The genome of golden apple snail Pomacea canaliculata provides insight into stress tolerance and invasive adaptation.</title>
        <authorList>
            <person name="Liu C."/>
            <person name="Liu B."/>
            <person name="Ren Y."/>
            <person name="Zhang Y."/>
            <person name="Wang H."/>
            <person name="Li S."/>
            <person name="Jiang F."/>
            <person name="Yin L."/>
            <person name="Zhang G."/>
            <person name="Qian W."/>
            <person name="Fan W."/>
        </authorList>
    </citation>
    <scope>NUCLEOTIDE SEQUENCE [LARGE SCALE GENOMIC DNA]</scope>
    <source>
        <strain evidence="3">SZHN2017</strain>
        <tissue evidence="3">Muscle</tissue>
    </source>
</reference>
<comment type="caution">
    <text evidence="3">The sequence shown here is derived from an EMBL/GenBank/DDBJ whole genome shotgun (WGS) entry which is preliminary data.</text>
</comment>
<feature type="compositionally biased region" description="Basic and acidic residues" evidence="1">
    <location>
        <begin position="840"/>
        <end position="849"/>
    </location>
</feature>
<feature type="compositionally biased region" description="Basic and acidic residues" evidence="1">
    <location>
        <begin position="868"/>
        <end position="878"/>
    </location>
</feature>
<keyword evidence="2" id="KW-0732">Signal</keyword>
<feature type="chain" id="PRO_5015439878" evidence="2">
    <location>
        <begin position="26"/>
        <end position="878"/>
    </location>
</feature>
<sequence length="878" mass="93741">MRAYCSLTLCLMLVVTVGVIPVGGAVGPQCRPEEGPMNGSLADVIREKHLFPEDSASYSQQQWQHLFSPVSVQPEMKQPDLPITKYFREEESTTKADTTHGTENNSYAAEIFSGRKAKSFNGDDWNSSVAGPTLEDNEEKKSNLNNIMLNASNAAQATNREVCPLEDFDLQTNSSRLRNVSLAAERSQSFGQDDLANEDVSELSALEAADAPPSTVTSTHLYQPAISQPANSSTTFPLKSYSLVVITPVTESIIMGINTSLDCSPGSLKPECPIVDFSLQAPSTAVTAAAFTYVEVFEAPVLGLYLVVYGQPRAYEESRLNLSGTTIGTPLAQQTPFLTLVQLSKGQRLFATVGPARSYIGQINGLMFAILKENTALCLQCVVSQVFFLDVGDLDAAEIQRICNILGVPEPELQASPMARGETLPAHPPPELDKEPESNCKIWASEAEGEPSMGPSVLTADASCSDVENVNQSPHSEAPQQFGDVVSNTGHNIYMAEHNLTIPPPMQTLVPLGMHPVVVTNALGVSGVTNVCMVSVPAGIPALPGIPVHGLPPFLPHPATFHGDPADLNFFQNHPPPNMSRMNPHVQEFVPGRDYIMRDDSCQSMPALHPHQQMPPQHLPPPVAFVTPSYAKLSTTHVTGASHPIQGFPSDGHPSGGQLFMVESDSVPPPGVADVFDPSNVGEPLVANDFQEVQGLFPHVANSTVFSHHPVPNALHLQEQSLCRNMPVDVLHMPASGVNAVPDIILGDFGAASSHCPSATIPDLAAGDNLLNSIPVKQHTRQLLSAATSMPNDALSNSAVAATLENSSDPQVQPFDSGLGNNSWGRPFVGSNVVNISEKPLEALPKDGQESVMSEDGIVQSDNAADSSADHTKRELTG</sequence>
<evidence type="ECO:0000256" key="1">
    <source>
        <dbReference type="SAM" id="MobiDB-lite"/>
    </source>
</evidence>
<organism evidence="3 4">
    <name type="scientific">Pomacea canaliculata</name>
    <name type="common">Golden apple snail</name>
    <dbReference type="NCBI Taxonomy" id="400727"/>
    <lineage>
        <taxon>Eukaryota</taxon>
        <taxon>Metazoa</taxon>
        <taxon>Spiralia</taxon>
        <taxon>Lophotrochozoa</taxon>
        <taxon>Mollusca</taxon>
        <taxon>Gastropoda</taxon>
        <taxon>Caenogastropoda</taxon>
        <taxon>Architaenioglossa</taxon>
        <taxon>Ampullarioidea</taxon>
        <taxon>Ampullariidae</taxon>
        <taxon>Pomacea</taxon>
    </lineage>
</organism>
<feature type="region of interest" description="Disordered" evidence="1">
    <location>
        <begin position="840"/>
        <end position="878"/>
    </location>
</feature>
<accession>A0A2T7NIN6</accession>
<proteinExistence type="predicted"/>
<protein>
    <submittedName>
        <fullName evidence="3">Uncharacterized protein</fullName>
    </submittedName>
</protein>
<evidence type="ECO:0000313" key="4">
    <source>
        <dbReference type="Proteomes" id="UP000245119"/>
    </source>
</evidence>
<keyword evidence="4" id="KW-1185">Reference proteome</keyword>
<feature type="signal peptide" evidence="2">
    <location>
        <begin position="1"/>
        <end position="25"/>
    </location>
</feature>
<dbReference type="Proteomes" id="UP000245119">
    <property type="component" value="Linkage Group LG12"/>
</dbReference>
<dbReference type="EMBL" id="PZQS01000012">
    <property type="protein sequence ID" value="PVD21040.1"/>
    <property type="molecule type" value="Genomic_DNA"/>
</dbReference>
<gene>
    <name evidence="3" type="ORF">C0Q70_19206</name>
</gene>